<protein>
    <submittedName>
        <fullName evidence="1">LORF2 protein</fullName>
    </submittedName>
</protein>
<gene>
    <name evidence="1" type="ORF">FOF47_R05825</name>
</gene>
<proteinExistence type="predicted"/>
<accession>A0A6G1ATE3</accession>
<keyword evidence="2" id="KW-1185">Reference proteome</keyword>
<organism evidence="1 2">
    <name type="scientific">Crocuta crocuta</name>
    <name type="common">Spotted hyena</name>
    <dbReference type="NCBI Taxonomy" id="9678"/>
    <lineage>
        <taxon>Eukaryota</taxon>
        <taxon>Metazoa</taxon>
        <taxon>Chordata</taxon>
        <taxon>Craniata</taxon>
        <taxon>Vertebrata</taxon>
        <taxon>Euteleostomi</taxon>
        <taxon>Mammalia</taxon>
        <taxon>Eutheria</taxon>
        <taxon>Laurasiatheria</taxon>
        <taxon>Carnivora</taxon>
        <taxon>Feliformia</taxon>
        <taxon>Hyaenidae</taxon>
        <taxon>Crocuta</taxon>
    </lineage>
</organism>
<feature type="non-terminal residue" evidence="1">
    <location>
        <position position="135"/>
    </location>
</feature>
<dbReference type="Proteomes" id="UP000475037">
    <property type="component" value="Unassembled WGS sequence"/>
</dbReference>
<name>A0A6G1ATE3_CROCR</name>
<dbReference type="EMBL" id="VOAJ01003643">
    <property type="protein sequence ID" value="KAF0879129.1"/>
    <property type="molecule type" value="Genomic_DNA"/>
</dbReference>
<feature type="non-terminal residue" evidence="1">
    <location>
        <position position="1"/>
    </location>
</feature>
<sequence>LTYCLWKCTMGMQPFWKQLGDLIKLNVQLLYDPAIPLLSIYPKRNENVCSHACTPMFIVASFIIAKNRKQPENASISKRRNKQCCIHMMQHCTAIVRKKLLIWTATWMHLKCSMLSGRSQTQNVMIPLYEFLEEE</sequence>
<dbReference type="AlphaFoldDB" id="A0A6G1ATE3"/>
<reference evidence="1 2" key="1">
    <citation type="submission" date="2019-11" db="EMBL/GenBank/DDBJ databases">
        <authorList>
            <person name="Yang C."/>
            <person name="Li F."/>
        </authorList>
    </citation>
    <scope>NUCLEOTIDE SEQUENCE [LARGE SCALE GENOMIC DNA]</scope>
    <source>
        <strain evidence="1">KB4526</strain>
        <tissue evidence="1">Muscle</tissue>
    </source>
</reference>
<evidence type="ECO:0000313" key="1">
    <source>
        <dbReference type="EMBL" id="KAF0879129.1"/>
    </source>
</evidence>
<evidence type="ECO:0000313" key="2">
    <source>
        <dbReference type="Proteomes" id="UP000475037"/>
    </source>
</evidence>
<comment type="caution">
    <text evidence="1">The sequence shown here is derived from an EMBL/GenBank/DDBJ whole genome shotgun (WGS) entry which is preliminary data.</text>
</comment>